<protein>
    <recommendedName>
        <fullName evidence="3">Glyoxalase-like domain-containing protein</fullName>
    </recommendedName>
</protein>
<name>A0A1C3Y4I7_9HYPH</name>
<dbReference type="Proteomes" id="UP000198723">
    <property type="component" value="Unassembled WGS sequence"/>
</dbReference>
<proteinExistence type="predicted"/>
<sequence length="118" mass="13254">MSDLIWGGVDVAMKVPPHQYDATVSFYRDVVQLKEIEGGDISFELGPIRLWIDKVPTMSQAELWLEFMTPDFNRAAAHLARADVPRCDPIERLPSDVRGGWILNPAGIVHLVREAGRD</sequence>
<dbReference type="Gene3D" id="3.10.180.10">
    <property type="entry name" value="2,3-Dihydroxybiphenyl 1,2-Dioxygenase, domain 1"/>
    <property type="match status" value="1"/>
</dbReference>
<dbReference type="SUPFAM" id="SSF54593">
    <property type="entry name" value="Glyoxalase/Bleomycin resistance protein/Dihydroxybiphenyl dioxygenase"/>
    <property type="match status" value="1"/>
</dbReference>
<dbReference type="RefSeq" id="WP_092751557.1">
    <property type="nucleotide sequence ID" value="NZ_FMAJ01000007.1"/>
</dbReference>
<evidence type="ECO:0000313" key="2">
    <source>
        <dbReference type="Proteomes" id="UP000198723"/>
    </source>
</evidence>
<dbReference type="AlphaFoldDB" id="A0A1C3Y4I7"/>
<accession>A0A1C3Y4I7</accession>
<reference evidence="1 2" key="1">
    <citation type="submission" date="2016-08" db="EMBL/GenBank/DDBJ databases">
        <authorList>
            <person name="Seilhamer J.J."/>
        </authorList>
    </citation>
    <scope>NUCLEOTIDE SEQUENCE [LARGE SCALE GENOMIC DNA]</scope>
    <source>
        <strain evidence="1 2">HBR26</strain>
    </source>
</reference>
<dbReference type="STRING" id="1138170.GA0061105_10783"/>
<dbReference type="InterPro" id="IPR029068">
    <property type="entry name" value="Glyas_Bleomycin-R_OHBP_Dase"/>
</dbReference>
<gene>
    <name evidence="1" type="ORF">GA0061105_10783</name>
</gene>
<organism evidence="1 2">
    <name type="scientific">Rhizobium aethiopicum</name>
    <dbReference type="NCBI Taxonomy" id="1138170"/>
    <lineage>
        <taxon>Bacteria</taxon>
        <taxon>Pseudomonadati</taxon>
        <taxon>Pseudomonadota</taxon>
        <taxon>Alphaproteobacteria</taxon>
        <taxon>Hyphomicrobiales</taxon>
        <taxon>Rhizobiaceae</taxon>
        <taxon>Rhizobium/Agrobacterium group</taxon>
        <taxon>Rhizobium</taxon>
    </lineage>
</organism>
<dbReference type="EMBL" id="FMAJ01000007">
    <property type="protein sequence ID" value="SCB59397.1"/>
    <property type="molecule type" value="Genomic_DNA"/>
</dbReference>
<evidence type="ECO:0008006" key="3">
    <source>
        <dbReference type="Google" id="ProtNLM"/>
    </source>
</evidence>
<evidence type="ECO:0000313" key="1">
    <source>
        <dbReference type="EMBL" id="SCB59397.1"/>
    </source>
</evidence>